<dbReference type="Gene3D" id="1.25.40.10">
    <property type="entry name" value="Tetratricopeptide repeat domain"/>
    <property type="match status" value="2"/>
</dbReference>
<organism evidence="3 4">
    <name type="scientific">Fistulifera solaris</name>
    <name type="common">Oleaginous diatom</name>
    <dbReference type="NCBI Taxonomy" id="1519565"/>
    <lineage>
        <taxon>Eukaryota</taxon>
        <taxon>Sar</taxon>
        <taxon>Stramenopiles</taxon>
        <taxon>Ochrophyta</taxon>
        <taxon>Bacillariophyta</taxon>
        <taxon>Bacillariophyceae</taxon>
        <taxon>Bacillariophycidae</taxon>
        <taxon>Naviculales</taxon>
        <taxon>Naviculaceae</taxon>
        <taxon>Fistulifera</taxon>
    </lineage>
</organism>
<dbReference type="EMBL" id="BDSP01000186">
    <property type="protein sequence ID" value="GAX22652.1"/>
    <property type="molecule type" value="Genomic_DNA"/>
</dbReference>
<dbReference type="PROSITE" id="PS51375">
    <property type="entry name" value="PPR"/>
    <property type="match status" value="1"/>
</dbReference>
<name>A0A1Z5K910_FISSO</name>
<reference evidence="3 4" key="1">
    <citation type="journal article" date="2015" name="Plant Cell">
        <title>Oil accumulation by the oleaginous diatom Fistulifera solaris as revealed by the genome and transcriptome.</title>
        <authorList>
            <person name="Tanaka T."/>
            <person name="Maeda Y."/>
            <person name="Veluchamy A."/>
            <person name="Tanaka M."/>
            <person name="Abida H."/>
            <person name="Marechal E."/>
            <person name="Bowler C."/>
            <person name="Muto M."/>
            <person name="Sunaga Y."/>
            <person name="Tanaka M."/>
            <person name="Yoshino T."/>
            <person name="Taniguchi T."/>
            <person name="Fukuda Y."/>
            <person name="Nemoto M."/>
            <person name="Matsumoto M."/>
            <person name="Wong P.S."/>
            <person name="Aburatani S."/>
            <person name="Fujibuchi W."/>
        </authorList>
    </citation>
    <scope>NUCLEOTIDE SEQUENCE [LARGE SCALE GENOMIC DNA]</scope>
    <source>
        <strain evidence="3 4">JPCC DA0580</strain>
    </source>
</reference>
<evidence type="ECO:0000256" key="1">
    <source>
        <dbReference type="ARBA" id="ARBA00022737"/>
    </source>
</evidence>
<dbReference type="OrthoDB" id="43028at2759"/>
<gene>
    <name evidence="3" type="ORF">FisN_17Lh145</name>
</gene>
<evidence type="ECO:0000313" key="4">
    <source>
        <dbReference type="Proteomes" id="UP000198406"/>
    </source>
</evidence>
<dbReference type="Proteomes" id="UP000198406">
    <property type="component" value="Unassembled WGS sequence"/>
</dbReference>
<protein>
    <recommendedName>
        <fullName evidence="5">Pentacotripeptide-repeat region of PRORP domain-containing protein</fullName>
    </recommendedName>
</protein>
<feature type="repeat" description="PPR" evidence="2">
    <location>
        <begin position="147"/>
        <end position="181"/>
    </location>
</feature>
<evidence type="ECO:0000256" key="2">
    <source>
        <dbReference type="PROSITE-ProRule" id="PRU00708"/>
    </source>
</evidence>
<keyword evidence="4" id="KW-1185">Reference proteome</keyword>
<dbReference type="InParanoid" id="A0A1Z5K910"/>
<accession>A0A1Z5K910</accession>
<dbReference type="PANTHER" id="PTHR47447:SF21">
    <property type="entry name" value="PENTACOTRIPEPTIDE-REPEAT REGION OF PRORP DOMAIN-CONTAINING PROTEIN"/>
    <property type="match status" value="1"/>
</dbReference>
<keyword evidence="1" id="KW-0677">Repeat</keyword>
<sequence length="462" mass="52783">MKHLCNNHQFQLLHPSIEVYNVVLDTWAKQRNSGPRVASMLQQLEQEYERSGEATPRHSLRSYVASMQAWANTASDDAVSHAQMTVKKLEKLGAEGATDFIPDTMVYTSLMQVYANSKHDDAVDKVLVLLNKMHRLAQSGERQAIPSVVTYNVVLHTLVKYHEFDFALEILSKMVHSSSPFVPRPDTISYTTVLHGLQHSKNRPATKLIFEVLDMMEEQVDASDGGLVRPNVVYDAAVRVLQKYPGSEVAEDAERILWRSQNRIETGKSLTRPDHRLCNSILKSWVQSKEGFAPERAEALFQWMQRTSNSTKNSSLVPNAETKNLMIKVWAVSKRKGAWYRVKELYEDMKRDANVDQDGCDFNQVLVALKNSDVEDKLLFANEILNDILSRYKTKERYPPNNQTFHILCDICESQLQHDKSGSKNMLWNVIRVINEESIKVSSPLKSKIRKLCLLFEINGNF</sequence>
<evidence type="ECO:0008006" key="5">
    <source>
        <dbReference type="Google" id="ProtNLM"/>
    </source>
</evidence>
<proteinExistence type="predicted"/>
<evidence type="ECO:0000313" key="3">
    <source>
        <dbReference type="EMBL" id="GAX22652.1"/>
    </source>
</evidence>
<dbReference type="PANTHER" id="PTHR47447">
    <property type="entry name" value="OS03G0856100 PROTEIN"/>
    <property type="match status" value="1"/>
</dbReference>
<dbReference type="InterPro" id="IPR011990">
    <property type="entry name" value="TPR-like_helical_dom_sf"/>
</dbReference>
<dbReference type="NCBIfam" id="TIGR00756">
    <property type="entry name" value="PPR"/>
    <property type="match status" value="1"/>
</dbReference>
<comment type="caution">
    <text evidence="3">The sequence shown here is derived from an EMBL/GenBank/DDBJ whole genome shotgun (WGS) entry which is preliminary data.</text>
</comment>
<dbReference type="AlphaFoldDB" id="A0A1Z5K910"/>
<dbReference type="InterPro" id="IPR002885">
    <property type="entry name" value="PPR_rpt"/>
</dbReference>